<evidence type="ECO:0000313" key="3">
    <source>
        <dbReference type="Proteomes" id="UP000312032"/>
    </source>
</evidence>
<evidence type="ECO:0000256" key="1">
    <source>
        <dbReference type="SAM" id="MobiDB-lite"/>
    </source>
</evidence>
<reference evidence="2 3" key="1">
    <citation type="submission" date="2019-06" db="EMBL/GenBank/DDBJ databases">
        <authorList>
            <person name="Li J."/>
        </authorList>
    </citation>
    <scope>NUCLEOTIDE SEQUENCE [LARGE SCALE GENOMIC DNA]</scope>
    <source>
        <strain evidence="2 3">LMG 28165</strain>
    </source>
</reference>
<dbReference type="OrthoDB" id="3476210at2"/>
<comment type="caution">
    <text evidence="2">The sequence shown here is derived from an EMBL/GenBank/DDBJ whole genome shotgun (WGS) entry which is preliminary data.</text>
</comment>
<dbReference type="EMBL" id="VDHJ01000005">
    <property type="protein sequence ID" value="TNL98499.1"/>
    <property type="molecule type" value="Genomic_DNA"/>
</dbReference>
<feature type="region of interest" description="Disordered" evidence="1">
    <location>
        <begin position="1"/>
        <end position="21"/>
    </location>
</feature>
<protein>
    <recommendedName>
        <fullName evidence="4">DUF5319 domain-containing protein</fullName>
    </recommendedName>
</protein>
<dbReference type="RefSeq" id="WP_139465344.1">
    <property type="nucleotide sequence ID" value="NZ_VDHJ01000005.1"/>
</dbReference>
<dbReference type="AlphaFoldDB" id="A0A5C4U489"/>
<keyword evidence="3" id="KW-1185">Reference proteome</keyword>
<feature type="compositionally biased region" description="Acidic residues" evidence="1">
    <location>
        <begin position="12"/>
        <end position="21"/>
    </location>
</feature>
<organism evidence="2 3">
    <name type="scientific">Corynebacterium tapiri</name>
    <dbReference type="NCBI Taxonomy" id="1448266"/>
    <lineage>
        <taxon>Bacteria</taxon>
        <taxon>Bacillati</taxon>
        <taxon>Actinomycetota</taxon>
        <taxon>Actinomycetes</taxon>
        <taxon>Mycobacteriales</taxon>
        <taxon>Corynebacteriaceae</taxon>
        <taxon>Corynebacterium</taxon>
    </lineage>
</organism>
<name>A0A5C4U489_9CORY</name>
<dbReference type="InterPro" id="IPR035165">
    <property type="entry name" value="DUF5319"/>
</dbReference>
<accession>A0A5C4U489</accession>
<evidence type="ECO:0008006" key="4">
    <source>
        <dbReference type="Google" id="ProtNLM"/>
    </source>
</evidence>
<dbReference type="Pfam" id="PF17252">
    <property type="entry name" value="DUF5319"/>
    <property type="match status" value="1"/>
</dbReference>
<gene>
    <name evidence="2" type="ORF">FHE74_04680</name>
</gene>
<sequence length="123" mass="14193">MNFDHMMPQDPFADDPNDPASFLEDEEQVPALDAHERAQVNEDLRIVKECKRYLAPRGMRGIFFLCEDCENTHYYDWDIMESNMRASLKGELPPVHEPSAEPDVHAYVTWDYALGYLDGLAGR</sequence>
<evidence type="ECO:0000313" key="2">
    <source>
        <dbReference type="EMBL" id="TNL98499.1"/>
    </source>
</evidence>
<dbReference type="Proteomes" id="UP000312032">
    <property type="component" value="Unassembled WGS sequence"/>
</dbReference>
<proteinExistence type="predicted"/>